<evidence type="ECO:0000313" key="4">
    <source>
        <dbReference type="Proteomes" id="UP000215914"/>
    </source>
</evidence>
<dbReference type="Proteomes" id="UP000215914">
    <property type="component" value="Chromosome 15"/>
</dbReference>
<feature type="region of interest" description="Disordered" evidence="1">
    <location>
        <begin position="70"/>
        <end position="91"/>
    </location>
</feature>
<name>A0A251S8D6_HELAN</name>
<organism evidence="3 4">
    <name type="scientific">Helianthus annuus</name>
    <name type="common">Common sunflower</name>
    <dbReference type="NCBI Taxonomy" id="4232"/>
    <lineage>
        <taxon>Eukaryota</taxon>
        <taxon>Viridiplantae</taxon>
        <taxon>Streptophyta</taxon>
        <taxon>Embryophyta</taxon>
        <taxon>Tracheophyta</taxon>
        <taxon>Spermatophyta</taxon>
        <taxon>Magnoliopsida</taxon>
        <taxon>eudicotyledons</taxon>
        <taxon>Gunneridae</taxon>
        <taxon>Pentapetalae</taxon>
        <taxon>asterids</taxon>
        <taxon>campanulids</taxon>
        <taxon>Asterales</taxon>
        <taxon>Asteraceae</taxon>
        <taxon>Asteroideae</taxon>
        <taxon>Heliantheae alliance</taxon>
        <taxon>Heliantheae</taxon>
        <taxon>Helianthus</taxon>
    </lineage>
</organism>
<reference evidence="2 4" key="1">
    <citation type="journal article" date="2017" name="Nature">
        <title>The sunflower genome provides insights into oil metabolism, flowering and Asterid evolution.</title>
        <authorList>
            <person name="Badouin H."/>
            <person name="Gouzy J."/>
            <person name="Grassa C.J."/>
            <person name="Murat F."/>
            <person name="Staton S.E."/>
            <person name="Cottret L."/>
            <person name="Lelandais-Briere C."/>
            <person name="Owens G.L."/>
            <person name="Carrere S."/>
            <person name="Mayjonade B."/>
            <person name="Legrand L."/>
            <person name="Gill N."/>
            <person name="Kane N.C."/>
            <person name="Bowers J.E."/>
            <person name="Hubner S."/>
            <person name="Bellec A."/>
            <person name="Berard A."/>
            <person name="Berges H."/>
            <person name="Blanchet N."/>
            <person name="Boniface M.C."/>
            <person name="Brunel D."/>
            <person name="Catrice O."/>
            <person name="Chaidir N."/>
            <person name="Claudel C."/>
            <person name="Donnadieu C."/>
            <person name="Faraut T."/>
            <person name="Fievet G."/>
            <person name="Helmstetter N."/>
            <person name="King M."/>
            <person name="Knapp S.J."/>
            <person name="Lai Z."/>
            <person name="Le Paslier M.C."/>
            <person name="Lippi Y."/>
            <person name="Lorenzon L."/>
            <person name="Mandel J.R."/>
            <person name="Marage G."/>
            <person name="Marchand G."/>
            <person name="Marquand E."/>
            <person name="Bret-Mestries E."/>
            <person name="Morien E."/>
            <person name="Nambeesan S."/>
            <person name="Nguyen T."/>
            <person name="Pegot-Espagnet P."/>
            <person name="Pouilly N."/>
            <person name="Raftis F."/>
            <person name="Sallet E."/>
            <person name="Schiex T."/>
            <person name="Thomas J."/>
            <person name="Vandecasteele C."/>
            <person name="Vares D."/>
            <person name="Vear F."/>
            <person name="Vautrin S."/>
            <person name="Crespi M."/>
            <person name="Mangin B."/>
            <person name="Burke J.M."/>
            <person name="Salse J."/>
            <person name="Munos S."/>
            <person name="Vincourt P."/>
            <person name="Rieseberg L.H."/>
            <person name="Langlade N.B."/>
        </authorList>
    </citation>
    <scope>NUCLEOTIDE SEQUENCE [LARGE SCALE GENOMIC DNA]</scope>
    <source>
        <strain evidence="4">cv. SF193</strain>
        <tissue evidence="2">Leaves</tissue>
    </source>
</reference>
<sequence length="91" mass="10497">MGHLHWFTRAVPSPLQSIYNAVRKRYRLMMVERLTEEHRRPFRPSCLIDAYTVFDLLSVCSVNTRRCRRPFESDSGSNGYPDGGLLLPAAI</sequence>
<keyword evidence="4" id="KW-1185">Reference proteome</keyword>
<dbReference type="EMBL" id="MNCJ02000330">
    <property type="protein sequence ID" value="KAF5764491.1"/>
    <property type="molecule type" value="Genomic_DNA"/>
</dbReference>
<dbReference type="EMBL" id="CM007904">
    <property type="protein sequence ID" value="OTF95116.1"/>
    <property type="molecule type" value="Genomic_DNA"/>
</dbReference>
<accession>A0A251S8D6</accession>
<evidence type="ECO:0000313" key="3">
    <source>
        <dbReference type="EMBL" id="OTF95116.1"/>
    </source>
</evidence>
<gene>
    <name evidence="3" type="ORF">HannXRQ_Chr15g0479541</name>
    <name evidence="2" type="ORF">HanXRQr2_Chr15g0692651</name>
</gene>
<dbReference type="Gramene" id="mRNA:HanXRQr2_Chr15g0692651">
    <property type="protein sequence ID" value="CDS:HanXRQr2_Chr15g0692651.1"/>
    <property type="gene ID" value="HanXRQr2_Chr15g0692651"/>
</dbReference>
<evidence type="ECO:0000256" key="1">
    <source>
        <dbReference type="SAM" id="MobiDB-lite"/>
    </source>
</evidence>
<reference evidence="3" key="2">
    <citation type="submission" date="2017-02" db="EMBL/GenBank/DDBJ databases">
        <title>Sunflower complete genome.</title>
        <authorList>
            <person name="Langlade N."/>
            <person name="Munos S."/>
        </authorList>
    </citation>
    <scope>NUCLEOTIDE SEQUENCE [LARGE SCALE GENOMIC DNA]</scope>
    <source>
        <tissue evidence="3">Leaves</tissue>
    </source>
</reference>
<proteinExistence type="predicted"/>
<protein>
    <submittedName>
        <fullName evidence="3">Uncharacterized protein</fullName>
    </submittedName>
</protein>
<reference evidence="2" key="3">
    <citation type="submission" date="2020-06" db="EMBL/GenBank/DDBJ databases">
        <title>Helianthus annuus Genome sequencing and assembly Release 2.</title>
        <authorList>
            <person name="Gouzy J."/>
            <person name="Langlade N."/>
            <person name="Munos S."/>
        </authorList>
    </citation>
    <scope>NUCLEOTIDE SEQUENCE</scope>
    <source>
        <tissue evidence="2">Leaves</tissue>
    </source>
</reference>
<dbReference type="AlphaFoldDB" id="A0A251S8D6"/>
<evidence type="ECO:0000313" key="2">
    <source>
        <dbReference type="EMBL" id="KAF5764491.1"/>
    </source>
</evidence>
<dbReference type="InParanoid" id="A0A251S8D6"/>